<keyword evidence="9" id="KW-0539">Nucleus</keyword>
<keyword evidence="8" id="KW-0156">Chromatin regulator</keyword>
<dbReference type="CDD" id="cd10539">
    <property type="entry name" value="SET_ATXR5_6-like"/>
    <property type="match status" value="1"/>
</dbReference>
<sequence>MSSGGGVRKRTAAPEPSAGRRFRSMAEIMRSAPPAGDVTGEYYADVRCEECRSGDREGDLLLCDRCDRGYHLSCLRPIAVRVPSGEWFCPSCRSDGQKKRKKNREMTLTRFPVMQTKIVDFFRIVKCEGAAPEEQCGIQSTPSSYQGCKKRRRRSMPLVLSKKRRRILPYIPTADPQRRLEQMGSLATALTALKMRFSNDLTYMPGMASRYANQAALEKGGMQVLAREDKETFELCRTMYKRGECPPLIVVFDSREGFTVQADGHIKDMTYITEYTGDVDYLRNREHDDCDSMMTLLLATNSSKSLVICPDKRGNIGRFINGINNHIQEGRKKQNLKCVRYNVDGRCRVLLVACRDISPGERLYYDYNGYEQEYPTEHFV</sequence>
<dbReference type="GO" id="GO:0008270">
    <property type="term" value="F:zinc ion binding"/>
    <property type="evidence" value="ECO:0007669"/>
    <property type="project" value="UniProtKB-KW"/>
</dbReference>
<dbReference type="GO" id="GO:0032259">
    <property type="term" value="P:methylation"/>
    <property type="evidence" value="ECO:0007669"/>
    <property type="project" value="UniProtKB-KW"/>
</dbReference>
<evidence type="ECO:0000256" key="11">
    <source>
        <dbReference type="ARBA" id="ARBA00066815"/>
    </source>
</evidence>
<gene>
    <name evidence="16" type="ORF">M6B38_412195</name>
</gene>
<evidence type="ECO:0000256" key="7">
    <source>
        <dbReference type="ARBA" id="ARBA00022833"/>
    </source>
</evidence>
<name>A0AAX6FLV1_IRIPA</name>
<evidence type="ECO:0000256" key="1">
    <source>
        <dbReference type="ARBA" id="ARBA00004123"/>
    </source>
</evidence>
<comment type="subcellular location">
    <subcellularLocation>
        <location evidence="1">Nucleus</location>
    </subcellularLocation>
</comment>
<dbReference type="EC" id="2.1.1.369" evidence="11"/>
<protein>
    <recommendedName>
        <fullName evidence="11">[histone H3]-lysine(27) N-methyltransferase</fullName>
        <ecNumber evidence="11">2.1.1.369</ecNumber>
    </recommendedName>
</protein>
<dbReference type="GO" id="GO:0005634">
    <property type="term" value="C:nucleus"/>
    <property type="evidence" value="ECO:0007669"/>
    <property type="project" value="UniProtKB-SubCell"/>
</dbReference>
<dbReference type="InterPro" id="IPR011011">
    <property type="entry name" value="Znf_FYVE_PHD"/>
</dbReference>
<dbReference type="SUPFAM" id="SSF82199">
    <property type="entry name" value="SET domain"/>
    <property type="match status" value="1"/>
</dbReference>
<evidence type="ECO:0000256" key="12">
    <source>
        <dbReference type="PROSITE-ProRule" id="PRU00146"/>
    </source>
</evidence>
<dbReference type="InterPro" id="IPR001965">
    <property type="entry name" value="Znf_PHD"/>
</dbReference>
<dbReference type="InterPro" id="IPR019787">
    <property type="entry name" value="Znf_PHD-finger"/>
</dbReference>
<dbReference type="SUPFAM" id="SSF57903">
    <property type="entry name" value="FYVE/PHD zinc finger"/>
    <property type="match status" value="1"/>
</dbReference>
<evidence type="ECO:0000313" key="17">
    <source>
        <dbReference type="Proteomes" id="UP001140949"/>
    </source>
</evidence>
<reference evidence="16" key="2">
    <citation type="submission" date="2023-04" db="EMBL/GenBank/DDBJ databases">
        <authorList>
            <person name="Bruccoleri R.E."/>
            <person name="Oakeley E.J."/>
            <person name="Faust A.-M."/>
            <person name="Dessus-Babus S."/>
            <person name="Altorfer M."/>
            <person name="Burckhardt D."/>
            <person name="Oertli M."/>
            <person name="Naumann U."/>
            <person name="Petersen F."/>
            <person name="Wong J."/>
        </authorList>
    </citation>
    <scope>NUCLEOTIDE SEQUENCE</scope>
    <source>
        <strain evidence="16">GSM-AAB239-AS_SAM_17_03QT</strain>
        <tissue evidence="16">Leaf</tissue>
    </source>
</reference>
<dbReference type="Pfam" id="PF00628">
    <property type="entry name" value="PHD"/>
    <property type="match status" value="1"/>
</dbReference>
<dbReference type="FunFam" id="2.170.270.10:FF:000038">
    <property type="entry name" value="Histone-lysine N-methyltransferase ATXR5"/>
    <property type="match status" value="1"/>
</dbReference>
<evidence type="ECO:0000256" key="2">
    <source>
        <dbReference type="ARBA" id="ARBA00022603"/>
    </source>
</evidence>
<dbReference type="InterPro" id="IPR001214">
    <property type="entry name" value="SET_dom"/>
</dbReference>
<evidence type="ECO:0000259" key="15">
    <source>
        <dbReference type="PROSITE" id="PS50280"/>
    </source>
</evidence>
<evidence type="ECO:0000256" key="9">
    <source>
        <dbReference type="ARBA" id="ARBA00023242"/>
    </source>
</evidence>
<proteinExistence type="predicted"/>
<dbReference type="GO" id="GO:0051726">
    <property type="term" value="P:regulation of cell cycle"/>
    <property type="evidence" value="ECO:0007669"/>
    <property type="project" value="UniProtKB-ARBA"/>
</dbReference>
<feature type="domain" description="SET" evidence="15">
    <location>
        <begin position="246"/>
        <end position="368"/>
    </location>
</feature>
<keyword evidence="6 12" id="KW-0863">Zinc-finger</keyword>
<dbReference type="EMBL" id="JANAVB010027997">
    <property type="protein sequence ID" value="KAJ6817309.1"/>
    <property type="molecule type" value="Genomic_DNA"/>
</dbReference>
<evidence type="ECO:0000313" key="16">
    <source>
        <dbReference type="EMBL" id="KAJ6817309.1"/>
    </source>
</evidence>
<dbReference type="Gene3D" id="3.30.40.10">
    <property type="entry name" value="Zinc/RING finger domain, C3HC4 (zinc finger)"/>
    <property type="match status" value="1"/>
</dbReference>
<comment type="catalytic activity">
    <reaction evidence="10">
        <text>L-lysyl(27)-[histone H3] + S-adenosyl-L-methionine = N(6)-methyl-L-lysyl(27)-[histone H3] + S-adenosyl-L-homocysteine + H(+)</text>
        <dbReference type="Rhea" id="RHEA:60296"/>
        <dbReference type="Rhea" id="RHEA-COMP:15544"/>
        <dbReference type="Rhea" id="RHEA-COMP:15548"/>
        <dbReference type="ChEBI" id="CHEBI:15378"/>
        <dbReference type="ChEBI" id="CHEBI:29969"/>
        <dbReference type="ChEBI" id="CHEBI:57856"/>
        <dbReference type="ChEBI" id="CHEBI:59789"/>
        <dbReference type="ChEBI" id="CHEBI:61929"/>
        <dbReference type="EC" id="2.1.1.369"/>
    </reaction>
</comment>
<dbReference type="GO" id="GO:0006275">
    <property type="term" value="P:regulation of DNA replication"/>
    <property type="evidence" value="ECO:0007669"/>
    <property type="project" value="UniProtKB-ARBA"/>
</dbReference>
<dbReference type="PROSITE" id="PS01359">
    <property type="entry name" value="ZF_PHD_1"/>
    <property type="match status" value="1"/>
</dbReference>
<dbReference type="InterPro" id="IPR013083">
    <property type="entry name" value="Znf_RING/FYVE/PHD"/>
</dbReference>
<accession>A0AAX6FLV1</accession>
<evidence type="ECO:0000256" key="6">
    <source>
        <dbReference type="ARBA" id="ARBA00022771"/>
    </source>
</evidence>
<comment type="caution">
    <text evidence="16">The sequence shown here is derived from an EMBL/GenBank/DDBJ whole genome shotgun (WGS) entry which is preliminary data.</text>
</comment>
<keyword evidence="7" id="KW-0862">Zinc</keyword>
<dbReference type="CDD" id="cd15545">
    <property type="entry name" value="PHD_BAZ2A_like"/>
    <property type="match status" value="1"/>
</dbReference>
<keyword evidence="3" id="KW-0808">Transferase</keyword>
<keyword evidence="17" id="KW-1185">Reference proteome</keyword>
<evidence type="ECO:0000256" key="3">
    <source>
        <dbReference type="ARBA" id="ARBA00022679"/>
    </source>
</evidence>
<dbReference type="PROSITE" id="PS50280">
    <property type="entry name" value="SET"/>
    <property type="match status" value="1"/>
</dbReference>
<reference evidence="16" key="1">
    <citation type="journal article" date="2023" name="GigaByte">
        <title>Genome assembly of the bearded iris, Iris pallida Lam.</title>
        <authorList>
            <person name="Bruccoleri R.E."/>
            <person name="Oakeley E.J."/>
            <person name="Faust A.M.E."/>
            <person name="Altorfer M."/>
            <person name="Dessus-Babus S."/>
            <person name="Burckhardt D."/>
            <person name="Oertli M."/>
            <person name="Naumann U."/>
            <person name="Petersen F."/>
            <person name="Wong J."/>
        </authorList>
    </citation>
    <scope>NUCLEOTIDE SEQUENCE</scope>
    <source>
        <strain evidence="16">GSM-AAB239-AS_SAM_17_03QT</strain>
    </source>
</reference>
<dbReference type="GO" id="GO:0140953">
    <property type="term" value="F:histone H3K27 monomethyltransferase activity"/>
    <property type="evidence" value="ECO:0007669"/>
    <property type="project" value="UniProtKB-EC"/>
</dbReference>
<evidence type="ECO:0000256" key="10">
    <source>
        <dbReference type="ARBA" id="ARBA00052048"/>
    </source>
</evidence>
<dbReference type="Pfam" id="PF00856">
    <property type="entry name" value="SET"/>
    <property type="match status" value="1"/>
</dbReference>
<keyword evidence="4" id="KW-0949">S-adenosyl-L-methionine</keyword>
<keyword evidence="5" id="KW-0479">Metal-binding</keyword>
<dbReference type="PROSITE" id="PS50016">
    <property type="entry name" value="ZF_PHD_2"/>
    <property type="match status" value="1"/>
</dbReference>
<feature type="domain" description="PHD-type" evidence="14">
    <location>
        <begin position="45"/>
        <end position="95"/>
    </location>
</feature>
<dbReference type="Proteomes" id="UP001140949">
    <property type="component" value="Unassembled WGS sequence"/>
</dbReference>
<dbReference type="InterPro" id="IPR053114">
    <property type="entry name" value="ATXR5/ATXR6"/>
</dbReference>
<evidence type="ECO:0000259" key="14">
    <source>
        <dbReference type="PROSITE" id="PS50016"/>
    </source>
</evidence>
<evidence type="ECO:0000256" key="13">
    <source>
        <dbReference type="SAM" id="MobiDB-lite"/>
    </source>
</evidence>
<dbReference type="PANTHER" id="PTHR48442:SF1">
    <property type="entry name" value="SET DOMAIN-CONTAINING PROTEIN"/>
    <property type="match status" value="1"/>
</dbReference>
<dbReference type="InterPro" id="IPR019786">
    <property type="entry name" value="Zinc_finger_PHD-type_CS"/>
</dbReference>
<keyword evidence="2" id="KW-0489">Methyltransferase</keyword>
<evidence type="ECO:0000256" key="8">
    <source>
        <dbReference type="ARBA" id="ARBA00022853"/>
    </source>
</evidence>
<dbReference type="InterPro" id="IPR046341">
    <property type="entry name" value="SET_dom_sf"/>
</dbReference>
<dbReference type="Gene3D" id="2.170.270.10">
    <property type="entry name" value="SET domain"/>
    <property type="match status" value="1"/>
</dbReference>
<dbReference type="PANTHER" id="PTHR48442">
    <property type="entry name" value="SET DOMAIN-CONTAINING PROTEIN"/>
    <property type="match status" value="1"/>
</dbReference>
<organism evidence="16 17">
    <name type="scientific">Iris pallida</name>
    <name type="common">Sweet iris</name>
    <dbReference type="NCBI Taxonomy" id="29817"/>
    <lineage>
        <taxon>Eukaryota</taxon>
        <taxon>Viridiplantae</taxon>
        <taxon>Streptophyta</taxon>
        <taxon>Embryophyta</taxon>
        <taxon>Tracheophyta</taxon>
        <taxon>Spermatophyta</taxon>
        <taxon>Magnoliopsida</taxon>
        <taxon>Liliopsida</taxon>
        <taxon>Asparagales</taxon>
        <taxon>Iridaceae</taxon>
        <taxon>Iridoideae</taxon>
        <taxon>Irideae</taxon>
        <taxon>Iris</taxon>
    </lineage>
</organism>
<evidence type="ECO:0000256" key="5">
    <source>
        <dbReference type="ARBA" id="ARBA00022723"/>
    </source>
</evidence>
<dbReference type="SMART" id="SM00249">
    <property type="entry name" value="PHD"/>
    <property type="match status" value="1"/>
</dbReference>
<feature type="region of interest" description="Disordered" evidence="13">
    <location>
        <begin position="1"/>
        <end position="21"/>
    </location>
</feature>
<dbReference type="AlphaFoldDB" id="A0AAX6FLV1"/>
<evidence type="ECO:0000256" key="4">
    <source>
        <dbReference type="ARBA" id="ARBA00022691"/>
    </source>
</evidence>